<gene>
    <name evidence="2" type="ORF">EI555_009314</name>
</gene>
<organism evidence="2 3">
    <name type="scientific">Monodon monoceros</name>
    <name type="common">Narwhal</name>
    <name type="synonym">Ceratodon monodon</name>
    <dbReference type="NCBI Taxonomy" id="40151"/>
    <lineage>
        <taxon>Eukaryota</taxon>
        <taxon>Metazoa</taxon>
        <taxon>Chordata</taxon>
        <taxon>Craniata</taxon>
        <taxon>Vertebrata</taxon>
        <taxon>Euteleostomi</taxon>
        <taxon>Mammalia</taxon>
        <taxon>Eutheria</taxon>
        <taxon>Laurasiatheria</taxon>
        <taxon>Artiodactyla</taxon>
        <taxon>Whippomorpha</taxon>
        <taxon>Cetacea</taxon>
        <taxon>Odontoceti</taxon>
        <taxon>Monodontidae</taxon>
        <taxon>Monodon</taxon>
    </lineage>
</organism>
<dbReference type="EMBL" id="RWIC01001202">
    <property type="protein sequence ID" value="TKC37077.1"/>
    <property type="molecule type" value="Genomic_DNA"/>
</dbReference>
<evidence type="ECO:0000313" key="3">
    <source>
        <dbReference type="Proteomes" id="UP000308365"/>
    </source>
</evidence>
<dbReference type="Proteomes" id="UP000308365">
    <property type="component" value="Unassembled WGS sequence"/>
</dbReference>
<feature type="compositionally biased region" description="Low complexity" evidence="1">
    <location>
        <begin position="28"/>
        <end position="44"/>
    </location>
</feature>
<name>A0A4U1EM42_MONMO</name>
<dbReference type="AlphaFoldDB" id="A0A4U1EM42"/>
<feature type="compositionally biased region" description="Pro residues" evidence="1">
    <location>
        <begin position="89"/>
        <end position="106"/>
    </location>
</feature>
<accession>A0A4U1EM42</accession>
<comment type="caution">
    <text evidence="2">The sequence shown here is derived from an EMBL/GenBank/DDBJ whole genome shotgun (WGS) entry which is preliminary data.</text>
</comment>
<reference evidence="3" key="1">
    <citation type="journal article" date="2019" name="IScience">
        <title>Narwhal Genome Reveals Long-Term Low Genetic Diversity despite Current Large Abundance Size.</title>
        <authorList>
            <person name="Westbury M.V."/>
            <person name="Petersen B."/>
            <person name="Garde E."/>
            <person name="Heide-Jorgensen M.P."/>
            <person name="Lorenzen E.D."/>
        </authorList>
    </citation>
    <scope>NUCLEOTIDE SEQUENCE [LARGE SCALE GENOMIC DNA]</scope>
</reference>
<evidence type="ECO:0000313" key="2">
    <source>
        <dbReference type="EMBL" id="TKC37077.1"/>
    </source>
</evidence>
<evidence type="ECO:0000256" key="1">
    <source>
        <dbReference type="SAM" id="MobiDB-lite"/>
    </source>
</evidence>
<protein>
    <submittedName>
        <fullName evidence="2">Uncharacterized protein</fullName>
    </submittedName>
</protein>
<sequence>MAFLGPRTPAPKPSPGKKTVMCWVSATRSQPSSPSGAGQGRAARGYPAIGMSFPFDGPSSGEGRWMSVPEAGTFPGEVKVEHDQACYKPPSPPKVSPWTPKSPPPARRGTEAR</sequence>
<feature type="region of interest" description="Disordered" evidence="1">
    <location>
        <begin position="83"/>
        <end position="113"/>
    </location>
</feature>
<proteinExistence type="predicted"/>
<feature type="region of interest" description="Disordered" evidence="1">
    <location>
        <begin position="25"/>
        <end position="44"/>
    </location>
</feature>